<comment type="caution">
    <text evidence="1">The sequence shown here is derived from an EMBL/GenBank/DDBJ whole genome shotgun (WGS) entry which is preliminary data.</text>
</comment>
<sequence>MSGIRTLDPYWVRVIFRREAVEPVLSSDQSAYDSEGFEEWGTGTTRLSARL</sequence>
<proteinExistence type="predicted"/>
<dbReference type="RefSeq" id="WP_329510196.1">
    <property type="nucleotide sequence ID" value="NZ_BAAAYZ010000059.1"/>
</dbReference>
<evidence type="ECO:0000313" key="1">
    <source>
        <dbReference type="EMBL" id="MED7825785.1"/>
    </source>
</evidence>
<accession>A0ABU7FNT9</accession>
<reference evidence="1" key="1">
    <citation type="submission" date="2024-01" db="EMBL/GenBank/DDBJ databases">
        <title>First draft genome sequence data of TA4-1, the type strain of Gram-positive actinobacterium Streptomyces chiangmaiensis.</title>
        <authorList>
            <person name="Yasawong M."/>
            <person name="Nantapong N."/>
        </authorList>
    </citation>
    <scope>NUCLEOTIDE SEQUENCE</scope>
    <source>
        <strain evidence="1">TA4-1</strain>
    </source>
</reference>
<dbReference type="Proteomes" id="UP001333996">
    <property type="component" value="Unassembled WGS sequence"/>
</dbReference>
<dbReference type="EMBL" id="JAYWVC010000123">
    <property type="protein sequence ID" value="MED7825785.1"/>
    <property type="molecule type" value="Genomic_DNA"/>
</dbReference>
<name>A0ABU7FNT9_9ACTN</name>
<keyword evidence="2" id="KW-1185">Reference proteome</keyword>
<gene>
    <name evidence="1" type="ORF">VXC91_28375</name>
</gene>
<organism evidence="1 2">
    <name type="scientific">Streptomyces chiangmaiensis</name>
    <dbReference type="NCBI Taxonomy" id="766497"/>
    <lineage>
        <taxon>Bacteria</taxon>
        <taxon>Bacillati</taxon>
        <taxon>Actinomycetota</taxon>
        <taxon>Actinomycetes</taxon>
        <taxon>Kitasatosporales</taxon>
        <taxon>Streptomycetaceae</taxon>
        <taxon>Streptomyces</taxon>
    </lineage>
</organism>
<evidence type="ECO:0000313" key="2">
    <source>
        <dbReference type="Proteomes" id="UP001333996"/>
    </source>
</evidence>
<protein>
    <submittedName>
        <fullName evidence="1">Uncharacterized protein</fullName>
    </submittedName>
</protein>